<dbReference type="SUPFAM" id="SSF103481">
    <property type="entry name" value="Multidrug resistance efflux transporter EmrE"/>
    <property type="match status" value="1"/>
</dbReference>
<feature type="transmembrane region" description="Helical" evidence="6">
    <location>
        <begin position="39"/>
        <end position="55"/>
    </location>
</feature>
<evidence type="ECO:0000256" key="5">
    <source>
        <dbReference type="SAM" id="MobiDB-lite"/>
    </source>
</evidence>
<dbReference type="PANTHER" id="PTHR11132">
    <property type="entry name" value="SOLUTE CARRIER FAMILY 35"/>
    <property type="match status" value="1"/>
</dbReference>
<dbReference type="OrthoDB" id="5547497at2759"/>
<keyword evidence="4 6" id="KW-0472">Membrane</keyword>
<evidence type="ECO:0000313" key="9">
    <source>
        <dbReference type="Proteomes" id="UP000316726"/>
    </source>
</evidence>
<sequence length="359" mass="38484">MKYRSKKSISEANGALANGASGQGGDAKGAVRKRAIENAFFWALNVGSSVSIIMVNKQLMGSSGYDFSFATTLCAMHYFVTSIWTVIQARFLSANKGVSKGIGYADLVIFTMVADLSIISLNTSLQVNAVPFYQIAKLGIIPCTCMVETMWLKKVLTKEMVAALLIVMIGVSIVTVTELKFNTSAFGVVVALMSTFCSTMQQVLCGYYQKKNSLTGSELLRKVAPLQATSIAVMAPFMDYNVSGKWVTNYEWSLPSASCLLVSCCFAVLVNVSQFLCLGRFSAVSYQVVGHAKTILVLLIGWLCFGGVLSSNQAVGMTLAVTGMILYGVAGMRAKTKEQSSSVLPVTHGNGDTARAQLK</sequence>
<keyword evidence="9" id="KW-1185">Reference proteome</keyword>
<feature type="domain" description="Sugar phosphate transporter" evidence="7">
    <location>
        <begin position="49"/>
        <end position="327"/>
    </location>
</feature>
<gene>
    <name evidence="8" type="ORF">A3770_01p04670</name>
</gene>
<feature type="transmembrane region" description="Helical" evidence="6">
    <location>
        <begin position="161"/>
        <end position="179"/>
    </location>
</feature>
<protein>
    <submittedName>
        <fullName evidence="8">UDP-galactose transporter</fullName>
    </submittedName>
</protein>
<dbReference type="AlphaFoldDB" id="A0A5B8MC82"/>
<name>A0A5B8MC82_9CHLO</name>
<comment type="subcellular location">
    <subcellularLocation>
        <location evidence="1">Membrane</location>
        <topology evidence="1">Multi-pass membrane protein</topology>
    </subcellularLocation>
</comment>
<feature type="transmembrane region" description="Helical" evidence="6">
    <location>
        <begin position="314"/>
        <end position="332"/>
    </location>
</feature>
<organism evidence="8 9">
    <name type="scientific">Chloropicon primus</name>
    <dbReference type="NCBI Taxonomy" id="1764295"/>
    <lineage>
        <taxon>Eukaryota</taxon>
        <taxon>Viridiplantae</taxon>
        <taxon>Chlorophyta</taxon>
        <taxon>Chloropicophyceae</taxon>
        <taxon>Chloropicales</taxon>
        <taxon>Chloropicaceae</taxon>
        <taxon>Chloropicon</taxon>
    </lineage>
</organism>
<dbReference type="Proteomes" id="UP000316726">
    <property type="component" value="Chromosome 1"/>
</dbReference>
<feature type="transmembrane region" description="Helical" evidence="6">
    <location>
        <begin position="252"/>
        <end position="272"/>
    </location>
</feature>
<dbReference type="Pfam" id="PF03151">
    <property type="entry name" value="TPT"/>
    <property type="match status" value="1"/>
</dbReference>
<feature type="transmembrane region" description="Helical" evidence="6">
    <location>
        <begin position="185"/>
        <end position="207"/>
    </location>
</feature>
<dbReference type="InterPro" id="IPR004853">
    <property type="entry name" value="Sugar_P_trans_dom"/>
</dbReference>
<feature type="transmembrane region" description="Helical" evidence="6">
    <location>
        <begin position="219"/>
        <end position="240"/>
    </location>
</feature>
<feature type="region of interest" description="Disordered" evidence="5">
    <location>
        <begin position="340"/>
        <end position="359"/>
    </location>
</feature>
<feature type="transmembrane region" description="Helical" evidence="6">
    <location>
        <begin position="284"/>
        <end position="308"/>
    </location>
</feature>
<proteinExistence type="predicted"/>
<evidence type="ECO:0000256" key="1">
    <source>
        <dbReference type="ARBA" id="ARBA00004141"/>
    </source>
</evidence>
<dbReference type="GO" id="GO:0016020">
    <property type="term" value="C:membrane"/>
    <property type="evidence" value="ECO:0007669"/>
    <property type="project" value="UniProtKB-SubCell"/>
</dbReference>
<evidence type="ECO:0000313" key="8">
    <source>
        <dbReference type="EMBL" id="QDZ17949.1"/>
    </source>
</evidence>
<accession>A0A5B8MC82</accession>
<evidence type="ECO:0000256" key="3">
    <source>
        <dbReference type="ARBA" id="ARBA00022989"/>
    </source>
</evidence>
<dbReference type="EMBL" id="CP031034">
    <property type="protein sequence ID" value="QDZ17949.1"/>
    <property type="molecule type" value="Genomic_DNA"/>
</dbReference>
<feature type="transmembrane region" description="Helical" evidence="6">
    <location>
        <begin position="67"/>
        <end position="89"/>
    </location>
</feature>
<dbReference type="InterPro" id="IPR050186">
    <property type="entry name" value="TPT_transporter"/>
</dbReference>
<evidence type="ECO:0000256" key="6">
    <source>
        <dbReference type="SAM" id="Phobius"/>
    </source>
</evidence>
<reference evidence="8 9" key="1">
    <citation type="submission" date="2018-07" db="EMBL/GenBank/DDBJ databases">
        <title>The complete nuclear genome of the prasinophyte Chloropicon primus (CCMP1205).</title>
        <authorList>
            <person name="Pombert J.-F."/>
            <person name="Otis C."/>
            <person name="Turmel M."/>
            <person name="Lemieux C."/>
        </authorList>
    </citation>
    <scope>NUCLEOTIDE SEQUENCE [LARGE SCALE GENOMIC DNA]</scope>
    <source>
        <strain evidence="8 9">CCMP1205</strain>
    </source>
</reference>
<evidence type="ECO:0000256" key="2">
    <source>
        <dbReference type="ARBA" id="ARBA00022692"/>
    </source>
</evidence>
<evidence type="ECO:0000256" key="4">
    <source>
        <dbReference type="ARBA" id="ARBA00023136"/>
    </source>
</evidence>
<keyword evidence="3 6" id="KW-1133">Transmembrane helix</keyword>
<dbReference type="InterPro" id="IPR037185">
    <property type="entry name" value="EmrE-like"/>
</dbReference>
<evidence type="ECO:0000259" key="7">
    <source>
        <dbReference type="Pfam" id="PF03151"/>
    </source>
</evidence>
<keyword evidence="2 6" id="KW-0812">Transmembrane</keyword>